<proteinExistence type="predicted"/>
<dbReference type="Proteomes" id="UP000487882">
    <property type="component" value="Unassembled WGS sequence"/>
</dbReference>
<gene>
    <name evidence="1" type="ORF">GSD1FS_1202</name>
</gene>
<sequence>MFDKRVSANRKEDIMCCNCNEEAPFNFSNGFQTYARPTAGPYIATTHVPSEYGPVYVD</sequence>
<protein>
    <submittedName>
        <fullName evidence="1">Uncharacterized protein</fullName>
    </submittedName>
</protein>
<dbReference type="AlphaFoldDB" id="A0A7K1J5Q3"/>
<evidence type="ECO:0000313" key="1">
    <source>
        <dbReference type="EMBL" id="MUH59859.1"/>
    </source>
</evidence>
<accession>A0A7K1J5Q3</accession>
<organism evidence="1 2">
    <name type="scientific">Bifidobacterium canis</name>
    <dbReference type="NCBI Taxonomy" id="2610880"/>
    <lineage>
        <taxon>Bacteria</taxon>
        <taxon>Bacillati</taxon>
        <taxon>Actinomycetota</taxon>
        <taxon>Actinomycetes</taxon>
        <taxon>Bifidobacteriales</taxon>
        <taxon>Bifidobacteriaceae</taxon>
        <taxon>Bifidobacterium</taxon>
    </lineage>
</organism>
<reference evidence="1 2" key="1">
    <citation type="submission" date="2019-09" db="EMBL/GenBank/DDBJ databases">
        <title>Bifidobacterium canis sp. nov., isolated from the digestive tract of German Shepherd dog puppy.</title>
        <authorList>
            <person name="Bunesova V."/>
        </authorList>
    </citation>
    <scope>NUCLEOTIDE SEQUENCE [LARGE SCALE GENOMIC DNA]</scope>
    <source>
        <strain evidence="1 2">GSD1FS</strain>
    </source>
</reference>
<name>A0A7K1J5Q3_9BIFI</name>
<dbReference type="EMBL" id="WNLP01000005">
    <property type="protein sequence ID" value="MUH59859.1"/>
    <property type="molecule type" value="Genomic_DNA"/>
</dbReference>
<comment type="caution">
    <text evidence="1">The sequence shown here is derived from an EMBL/GenBank/DDBJ whole genome shotgun (WGS) entry which is preliminary data.</text>
</comment>
<evidence type="ECO:0000313" key="2">
    <source>
        <dbReference type="Proteomes" id="UP000487882"/>
    </source>
</evidence>
<keyword evidence="2" id="KW-1185">Reference proteome</keyword>